<dbReference type="Gene3D" id="1.10.10.60">
    <property type="entry name" value="Homeodomain-like"/>
    <property type="match status" value="2"/>
</dbReference>
<feature type="region of interest" description="Disordered" evidence="4">
    <location>
        <begin position="973"/>
        <end position="996"/>
    </location>
</feature>
<dbReference type="InterPro" id="IPR011333">
    <property type="entry name" value="SKP1/BTB/POZ_sf"/>
</dbReference>
<comment type="subcellular location">
    <subcellularLocation>
        <location evidence="1 2">Nucleus</location>
    </subcellularLocation>
</comment>
<organism evidence="7 8">
    <name type="scientific">Aedes albopictus</name>
    <name type="common">Asian tiger mosquito</name>
    <name type="synonym">Stegomyia albopicta</name>
    <dbReference type="NCBI Taxonomy" id="7160"/>
    <lineage>
        <taxon>Eukaryota</taxon>
        <taxon>Metazoa</taxon>
        <taxon>Ecdysozoa</taxon>
        <taxon>Arthropoda</taxon>
        <taxon>Hexapoda</taxon>
        <taxon>Insecta</taxon>
        <taxon>Pterygota</taxon>
        <taxon>Neoptera</taxon>
        <taxon>Endopterygota</taxon>
        <taxon>Diptera</taxon>
        <taxon>Nematocera</taxon>
        <taxon>Culicoidea</taxon>
        <taxon>Culicidae</taxon>
        <taxon>Culicinae</taxon>
        <taxon>Aedini</taxon>
        <taxon>Aedes</taxon>
        <taxon>Stegomyia</taxon>
    </lineage>
</organism>
<evidence type="ECO:0000313" key="8">
    <source>
        <dbReference type="Proteomes" id="UP000069940"/>
    </source>
</evidence>
<reference evidence="8" key="1">
    <citation type="journal article" date="2015" name="Proc. Natl. Acad. Sci. U.S.A.">
        <title>Genome sequence of the Asian Tiger mosquito, Aedes albopictus, reveals insights into its biology, genetics, and evolution.</title>
        <authorList>
            <person name="Chen X.G."/>
            <person name="Jiang X."/>
            <person name="Gu J."/>
            <person name="Xu M."/>
            <person name="Wu Y."/>
            <person name="Deng Y."/>
            <person name="Zhang C."/>
            <person name="Bonizzoni M."/>
            <person name="Dermauw W."/>
            <person name="Vontas J."/>
            <person name="Armbruster P."/>
            <person name="Huang X."/>
            <person name="Yang Y."/>
            <person name="Zhang H."/>
            <person name="He W."/>
            <person name="Peng H."/>
            <person name="Liu Y."/>
            <person name="Wu K."/>
            <person name="Chen J."/>
            <person name="Lirakis M."/>
            <person name="Topalis P."/>
            <person name="Van Leeuwen T."/>
            <person name="Hall A.B."/>
            <person name="Jiang X."/>
            <person name="Thorpe C."/>
            <person name="Mueller R.L."/>
            <person name="Sun C."/>
            <person name="Waterhouse R.M."/>
            <person name="Yan G."/>
            <person name="Tu Z.J."/>
            <person name="Fang X."/>
            <person name="James A.A."/>
        </authorList>
    </citation>
    <scope>NUCLEOTIDE SEQUENCE [LARGE SCALE GENOMIC DNA]</scope>
    <source>
        <strain evidence="8">Foshan</strain>
    </source>
</reference>
<dbReference type="SMART" id="SM00225">
    <property type="entry name" value="BTB"/>
    <property type="match status" value="1"/>
</dbReference>
<dbReference type="RefSeq" id="XP_062704465.1">
    <property type="nucleotide sequence ID" value="XM_062848481.1"/>
</dbReference>
<feature type="compositionally biased region" description="Low complexity" evidence="4">
    <location>
        <begin position="779"/>
        <end position="824"/>
    </location>
</feature>
<evidence type="ECO:0000256" key="1">
    <source>
        <dbReference type="ARBA" id="ARBA00004123"/>
    </source>
</evidence>
<dbReference type="Gene3D" id="3.30.710.10">
    <property type="entry name" value="Potassium Channel Kv1.1, Chain A"/>
    <property type="match status" value="1"/>
</dbReference>
<dbReference type="PANTHER" id="PTHR15572:SF0">
    <property type="entry name" value="GLUTAMINE-RICH PROTEIN-RELATED"/>
    <property type="match status" value="1"/>
</dbReference>
<feature type="region of interest" description="Disordered" evidence="4">
    <location>
        <begin position="779"/>
        <end position="834"/>
    </location>
</feature>
<feature type="domain" description="BTB" evidence="5">
    <location>
        <begin position="33"/>
        <end position="120"/>
    </location>
</feature>
<sequence>MSSRPTISCVKWVDFSDHMVSIFLDVYANEHYSDVALITSDGDQQLTASRMVLSMASKFFENIFRTALSTIPSSIHHINGGAGRTDISAPDVVVMVPDVSFTILKHVLHFIYTGEVHVNAREMSDFFEACQLFQLKGLEYTNGNVNGVKIAGSNIITPDQYEYEELQDASSFGDEGAVEQAGSGIMEQTIDAEEVSGSEGVFHVEEDLQKHGNETETEGEGINQYYEMDVSIVDMDSVNSNQESNDQTLMITKEQLADAEHQSQISDDAETSGESSGMFKKRLKNVEYGEKLDEAIQTIIHGGASFRTASIQYGIPKTVLWRKAVKAPNYKADRFELPSPRKEAIEALKSGEKLLNISKRFDIPLSTLHRDKLRLFSEGALPENVILKQRDKGSDFKVRVLEAAQQCLAGAMSQSEAAKFYQLPKTTIWRKIRALRASEGGQMDASEGSSDMAADMMNVKPELVDVLDSGDDGTLEQDEQLEADFVADVALPRLRRDVRLHVISELRRGRVVFIADGAHEEIRVDVAMGDELLLLQELLGTLRTAISSFTVSSGSPPSTAGLTSLDPCPGITSSGISSFVSTSTASTFISITADSHSCRANVISSLKSISCCRVSRAQDFRTSTFTRQRSQISVRKSSIVSDTFITARMVLLSDTCSILPVLGNMWDRCSNRRHNLQLDTSTISLVPSFPFPGGQWTVIDTNYSRFGIASCQTSLGLQQQHAQAQAQAAQQHAAAAAAQQQHHQQQQQAAQAAQAAAAASQQAQAQQQAAAAAAAAAAAQHHQAQQQQQQQGDSQSLSSNAGGGANSNSSNPLSNASTTNSNAPTPQPTTPVQIYQHPFSPQIISVNPNNMVNSYSSSNISTPTSPQGGSDSVAAVAAAAMVQSVYSHPANANQTTIGTTSASGTTTIQPVKRKRSVNPQGDENFLRALEAVRFGGIGFCKAARLYGVNNRTLWLEYKKRGYPISRPSIKSRIKLEPNISPPPSTTPTGDENASLEHYDTSLSSPALNMSLQQQHQQQQQQQQQAQQQAQAAQQQQQAAQQQQQQQAQQQQQQQTQHQTTNENAATAAAAAAAAAAVAASSATGAPLMCPPHAHPMGVMGFLDTRHVDFTTAAAAGIHQMSRQRYPDTTTVNMNTGAVNLQGLNFNSM</sequence>
<dbReference type="EnsemblMetazoa" id="AALFPA23_004455.R5459">
    <property type="protein sequence ID" value="AALFPA23_004455.P5459"/>
    <property type="gene ID" value="AALFPA23_004455"/>
</dbReference>
<feature type="domain" description="HTH psq-type" evidence="6">
    <location>
        <begin position="911"/>
        <end position="963"/>
    </location>
</feature>
<evidence type="ECO:0000259" key="6">
    <source>
        <dbReference type="PROSITE" id="PS50960"/>
    </source>
</evidence>
<protein>
    <recommendedName>
        <fullName evidence="9">BTB domain-containing protein</fullName>
    </recommendedName>
</protein>
<dbReference type="InterPro" id="IPR052438">
    <property type="entry name" value="Chromatin_remod/trans_coact"/>
</dbReference>
<keyword evidence="3" id="KW-0175">Coiled coil</keyword>
<dbReference type="Proteomes" id="UP000069940">
    <property type="component" value="Unassembled WGS sequence"/>
</dbReference>
<name>A0ABM1Y077_AEDAL</name>
<evidence type="ECO:0000256" key="2">
    <source>
        <dbReference type="PROSITE-ProRule" id="PRU00320"/>
    </source>
</evidence>
<dbReference type="PROSITE" id="PS50960">
    <property type="entry name" value="HTH_PSQ"/>
    <property type="match status" value="1"/>
</dbReference>
<evidence type="ECO:0000259" key="5">
    <source>
        <dbReference type="PROSITE" id="PS50097"/>
    </source>
</evidence>
<feature type="DNA-binding region" description="H-T-H motif" evidence="2">
    <location>
        <begin position="939"/>
        <end position="959"/>
    </location>
</feature>
<feature type="coiled-coil region" evidence="3">
    <location>
        <begin position="1008"/>
        <end position="1053"/>
    </location>
</feature>
<dbReference type="SUPFAM" id="SSF54695">
    <property type="entry name" value="POZ domain"/>
    <property type="match status" value="1"/>
</dbReference>
<dbReference type="PROSITE" id="PS50097">
    <property type="entry name" value="BTB"/>
    <property type="match status" value="1"/>
</dbReference>
<keyword evidence="2" id="KW-0238">DNA-binding</keyword>
<dbReference type="Pfam" id="PF05225">
    <property type="entry name" value="HTH_psq"/>
    <property type="match status" value="3"/>
</dbReference>
<reference evidence="7" key="2">
    <citation type="submission" date="2025-05" db="UniProtKB">
        <authorList>
            <consortium name="EnsemblMetazoa"/>
        </authorList>
    </citation>
    <scope>IDENTIFICATION</scope>
    <source>
        <strain evidence="7">Foshan</strain>
    </source>
</reference>
<evidence type="ECO:0000313" key="7">
    <source>
        <dbReference type="EnsemblMetazoa" id="AALFPA23_004455.P5459"/>
    </source>
</evidence>
<dbReference type="InterPro" id="IPR009057">
    <property type="entry name" value="Homeodomain-like_sf"/>
</dbReference>
<dbReference type="Pfam" id="PF00651">
    <property type="entry name" value="BTB"/>
    <property type="match status" value="1"/>
</dbReference>
<dbReference type="InterPro" id="IPR000210">
    <property type="entry name" value="BTB/POZ_dom"/>
</dbReference>
<evidence type="ECO:0000256" key="4">
    <source>
        <dbReference type="SAM" id="MobiDB-lite"/>
    </source>
</evidence>
<evidence type="ECO:0008006" key="9">
    <source>
        <dbReference type="Google" id="ProtNLM"/>
    </source>
</evidence>
<keyword evidence="2" id="KW-0539">Nucleus</keyword>
<keyword evidence="8" id="KW-1185">Reference proteome</keyword>
<feature type="compositionally biased region" description="Low complexity" evidence="4">
    <location>
        <begin position="895"/>
        <end position="908"/>
    </location>
</feature>
<proteinExistence type="predicted"/>
<accession>A0ABM1Y077</accession>
<dbReference type="GeneID" id="109402742"/>
<feature type="region of interest" description="Disordered" evidence="4">
    <location>
        <begin position="893"/>
        <end position="919"/>
    </location>
</feature>
<dbReference type="PANTHER" id="PTHR15572">
    <property type="entry name" value="GLIOMA TUMOR SUPPRESSOR CANDIDATE REGION GENE 1"/>
    <property type="match status" value="1"/>
</dbReference>
<dbReference type="SUPFAM" id="SSF46689">
    <property type="entry name" value="Homeodomain-like"/>
    <property type="match status" value="2"/>
</dbReference>
<evidence type="ECO:0000256" key="3">
    <source>
        <dbReference type="SAM" id="Coils"/>
    </source>
</evidence>
<dbReference type="InterPro" id="IPR007889">
    <property type="entry name" value="HTH_Psq"/>
</dbReference>